<proteinExistence type="predicted"/>
<protein>
    <submittedName>
        <fullName evidence="1">Uncharacterized protein</fullName>
    </submittedName>
</protein>
<evidence type="ECO:0000313" key="2">
    <source>
        <dbReference type="Proteomes" id="UP001304813"/>
    </source>
</evidence>
<keyword evidence="2" id="KW-1185">Reference proteome</keyword>
<sequence length="385" mass="44546">MDKIIPTPISIKLVHADDWRQMVSAAWLYSRPFLKVDEVDFNQILKIDTPVSEIPGVVVEMYVPILFREILCNSRDHVAWAQTSRNTDLISNWHVLNNLGLTDTTIVNNLFSKMVEESKNSTQDDYRKDLPLSYMTGMTMRLSLRTLFKLIKYFQYLKNTYPSVEMASHQMVEELTKIVENLGIDLSVLKNIKMQDFVPEMKHNPIEMSSVYSSNHTVIKVEIPISLRAQLIRHRVISVVDNLLDIIKSDRVWSLPISTLMQVEISASNSIWKSLVGKRIGWIAQSDLWSPITEAIIRGGNVEDFMMDLSEGYPYAGDNWERIKGTDPGVPDPIHVLELSDDEFKQWITEDMINRMYQYVIDTNRPSKYWNGIIDQVKDRFISIK</sequence>
<reference evidence="1 2" key="1">
    <citation type="submission" date="2023-09" db="EMBL/GenBank/DDBJ databases">
        <title>Analysis of phage genome (vB_Yru_GN1) of the bacterium (Yersinia ruckeri).</title>
        <authorList>
            <person name="Ganjoor M.S."/>
            <person name="Bouzari M."/>
            <person name="Soleimani-Delfan A."/>
        </authorList>
    </citation>
    <scope>NUCLEOTIDE SEQUENCE [LARGE SCALE GENOMIC DNA]</scope>
    <source>
        <strain evidence="2">vB_Yru_GN1</strain>
    </source>
</reference>
<dbReference type="EMBL" id="LC779065">
    <property type="protein sequence ID" value="BES79891.1"/>
    <property type="molecule type" value="Genomic_DNA"/>
</dbReference>
<accession>A0AA86IWP5</accession>
<organism evidence="1 2">
    <name type="scientific">Yersinia phage vB_Yru_GN1</name>
    <dbReference type="NCBI Taxonomy" id="3074381"/>
    <lineage>
        <taxon>Viruses</taxon>
        <taxon>Duplodnaviria</taxon>
        <taxon>Heunggongvirae</taxon>
        <taxon>Uroviricota</taxon>
        <taxon>Caudoviricetes</taxon>
        <taxon>Caudoviricetes incertae sedis</taxon>
        <taxon>Sepahanvirus</taxon>
        <taxon>Sepahanvirus vB-Yru-GN1</taxon>
    </lineage>
</organism>
<name>A0AA86IWP5_9CAUD</name>
<evidence type="ECO:0000313" key="1">
    <source>
        <dbReference type="EMBL" id="BES79891.1"/>
    </source>
</evidence>
<dbReference type="Proteomes" id="UP001304813">
    <property type="component" value="Segment"/>
</dbReference>